<accession>A0AAX6DKE7</accession>
<proteinExistence type="predicted"/>
<dbReference type="Proteomes" id="UP001140949">
    <property type="component" value="Unassembled WGS sequence"/>
</dbReference>
<keyword evidence="2" id="KW-1185">Reference proteome</keyword>
<gene>
    <name evidence="1" type="ORF">M6B38_240590</name>
</gene>
<comment type="caution">
    <text evidence="1">The sequence shown here is derived from an EMBL/GenBank/DDBJ whole genome shotgun (WGS) entry which is preliminary data.</text>
</comment>
<dbReference type="EMBL" id="JANAVB010044017">
    <property type="protein sequence ID" value="KAJ6792226.1"/>
    <property type="molecule type" value="Genomic_DNA"/>
</dbReference>
<protein>
    <submittedName>
        <fullName evidence="1">Uncharacterized protein</fullName>
    </submittedName>
</protein>
<organism evidence="1 2">
    <name type="scientific">Iris pallida</name>
    <name type="common">Sweet iris</name>
    <dbReference type="NCBI Taxonomy" id="29817"/>
    <lineage>
        <taxon>Eukaryota</taxon>
        <taxon>Viridiplantae</taxon>
        <taxon>Streptophyta</taxon>
        <taxon>Embryophyta</taxon>
        <taxon>Tracheophyta</taxon>
        <taxon>Spermatophyta</taxon>
        <taxon>Magnoliopsida</taxon>
        <taxon>Liliopsida</taxon>
        <taxon>Asparagales</taxon>
        <taxon>Iridaceae</taxon>
        <taxon>Iridoideae</taxon>
        <taxon>Irideae</taxon>
        <taxon>Iris</taxon>
    </lineage>
</organism>
<evidence type="ECO:0000313" key="2">
    <source>
        <dbReference type="Proteomes" id="UP001140949"/>
    </source>
</evidence>
<sequence>MRSLARTDLDGGSAAWLVTRGTMLFSKGRTKLEWSSSRGDCSSHETMEQQSRELLNDGEAACLLQPASRGGGIVFEHDGVLHRHGDYFDEVAGSTTAARKSGIQSAAFGTRRRGCPL</sequence>
<name>A0AAX6DKE7_IRIPA</name>
<reference evidence="1" key="2">
    <citation type="submission" date="2023-04" db="EMBL/GenBank/DDBJ databases">
        <authorList>
            <person name="Bruccoleri R.E."/>
            <person name="Oakeley E.J."/>
            <person name="Faust A.-M."/>
            <person name="Dessus-Babus S."/>
            <person name="Altorfer M."/>
            <person name="Burckhardt D."/>
            <person name="Oertli M."/>
            <person name="Naumann U."/>
            <person name="Petersen F."/>
            <person name="Wong J."/>
        </authorList>
    </citation>
    <scope>NUCLEOTIDE SEQUENCE</scope>
    <source>
        <strain evidence="1">GSM-AAB239-AS_SAM_17_03QT</strain>
        <tissue evidence="1">Leaf</tissue>
    </source>
</reference>
<evidence type="ECO:0000313" key="1">
    <source>
        <dbReference type="EMBL" id="KAJ6792226.1"/>
    </source>
</evidence>
<reference evidence="1" key="1">
    <citation type="journal article" date="2023" name="GigaByte">
        <title>Genome assembly of the bearded iris, Iris pallida Lam.</title>
        <authorList>
            <person name="Bruccoleri R.E."/>
            <person name="Oakeley E.J."/>
            <person name="Faust A.M.E."/>
            <person name="Altorfer M."/>
            <person name="Dessus-Babus S."/>
            <person name="Burckhardt D."/>
            <person name="Oertli M."/>
            <person name="Naumann U."/>
            <person name="Petersen F."/>
            <person name="Wong J."/>
        </authorList>
    </citation>
    <scope>NUCLEOTIDE SEQUENCE</scope>
    <source>
        <strain evidence="1">GSM-AAB239-AS_SAM_17_03QT</strain>
    </source>
</reference>
<dbReference type="AlphaFoldDB" id="A0AAX6DKE7"/>